<evidence type="ECO:0000256" key="1">
    <source>
        <dbReference type="SAM" id="MobiDB-lite"/>
    </source>
</evidence>
<name>A0A8H4LSY2_9HYPO</name>
<reference evidence="2 3" key="1">
    <citation type="journal article" date="2020" name="Genome Biol. Evol.">
        <title>A new high-quality draft genome assembly of the Chinese cordyceps Ophiocordyceps sinensis.</title>
        <authorList>
            <person name="Shu R."/>
            <person name="Zhang J."/>
            <person name="Meng Q."/>
            <person name="Zhang H."/>
            <person name="Zhou G."/>
            <person name="Li M."/>
            <person name="Wu P."/>
            <person name="Zhao Y."/>
            <person name="Chen C."/>
            <person name="Qin Q."/>
        </authorList>
    </citation>
    <scope>NUCLEOTIDE SEQUENCE [LARGE SCALE GENOMIC DNA]</scope>
    <source>
        <strain evidence="2 3">IOZ07</strain>
    </source>
</reference>
<feature type="compositionally biased region" description="Basic and acidic residues" evidence="1">
    <location>
        <begin position="228"/>
        <end position="240"/>
    </location>
</feature>
<evidence type="ECO:0000313" key="2">
    <source>
        <dbReference type="EMBL" id="KAF4504321.1"/>
    </source>
</evidence>
<evidence type="ECO:0000313" key="3">
    <source>
        <dbReference type="Proteomes" id="UP000557566"/>
    </source>
</evidence>
<dbReference type="Proteomes" id="UP000557566">
    <property type="component" value="Unassembled WGS sequence"/>
</dbReference>
<feature type="region of interest" description="Disordered" evidence="1">
    <location>
        <begin position="44"/>
        <end position="70"/>
    </location>
</feature>
<protein>
    <submittedName>
        <fullName evidence="2">Uncharacterized protein</fullName>
    </submittedName>
</protein>
<dbReference type="AlphaFoldDB" id="A0A8H4LSY2"/>
<sequence length="240" mass="25673">MRSGQSTSLFFRPTQTGFNSLDAERSVGLTTTFHNTASIISSRPRPASFSLAPKTRHDTPDHMLSPWTSPRQGTRIFPRGWICLFPACSSADSTAARLPKTRSSKPETVTSGLGLSTSVAQDHAIAEEGINNAAATYTTRQASSHTIRRAGVDLTNSLGWPEPHTTSRGASPAAASSLSRQAPLGLALLANRGIPRSTRIESALASLLRRPRQLLLPALHGRPPRASRPVDRGPDPRCPG</sequence>
<accession>A0A8H4LSY2</accession>
<keyword evidence="3" id="KW-1185">Reference proteome</keyword>
<dbReference type="EMBL" id="JAAVMX010000011">
    <property type="protein sequence ID" value="KAF4504321.1"/>
    <property type="molecule type" value="Genomic_DNA"/>
</dbReference>
<feature type="region of interest" description="Disordered" evidence="1">
    <location>
        <begin position="155"/>
        <end position="176"/>
    </location>
</feature>
<proteinExistence type="predicted"/>
<gene>
    <name evidence="2" type="ORF">G6O67_008485</name>
</gene>
<comment type="caution">
    <text evidence="2">The sequence shown here is derived from an EMBL/GenBank/DDBJ whole genome shotgun (WGS) entry which is preliminary data.</text>
</comment>
<organism evidence="2 3">
    <name type="scientific">Ophiocordyceps sinensis</name>
    <dbReference type="NCBI Taxonomy" id="72228"/>
    <lineage>
        <taxon>Eukaryota</taxon>
        <taxon>Fungi</taxon>
        <taxon>Dikarya</taxon>
        <taxon>Ascomycota</taxon>
        <taxon>Pezizomycotina</taxon>
        <taxon>Sordariomycetes</taxon>
        <taxon>Hypocreomycetidae</taxon>
        <taxon>Hypocreales</taxon>
        <taxon>Ophiocordycipitaceae</taxon>
        <taxon>Ophiocordyceps</taxon>
    </lineage>
</organism>
<feature type="region of interest" description="Disordered" evidence="1">
    <location>
        <begin position="216"/>
        <end position="240"/>
    </location>
</feature>